<reference evidence="2 3" key="1">
    <citation type="journal article" date="2018" name="PLoS Genet.">
        <title>Population sequencing reveals clonal diversity and ancestral inbreeding in the grapevine cultivar Chardonnay.</title>
        <authorList>
            <person name="Roach M.J."/>
            <person name="Johnson D.L."/>
            <person name="Bohlmann J."/>
            <person name="van Vuuren H.J."/>
            <person name="Jones S.J."/>
            <person name="Pretorius I.S."/>
            <person name="Schmidt S.A."/>
            <person name="Borneman A.R."/>
        </authorList>
    </citation>
    <scope>NUCLEOTIDE SEQUENCE [LARGE SCALE GENOMIC DNA]</scope>
    <source>
        <strain evidence="3">cv. Chardonnay</strain>
        <tissue evidence="2">Leaf</tissue>
    </source>
</reference>
<gene>
    <name evidence="2" type="ORF">CK203_109949</name>
</gene>
<dbReference type="SUPFAM" id="SSF53098">
    <property type="entry name" value="Ribonuclease H-like"/>
    <property type="match status" value="1"/>
</dbReference>
<dbReference type="AlphaFoldDB" id="A0A438CD00"/>
<accession>A0A438CD00</accession>
<evidence type="ECO:0000313" key="2">
    <source>
        <dbReference type="EMBL" id="RVW21125.1"/>
    </source>
</evidence>
<sequence length="418" mass="47137">METPPTGVEKHEGESSILADLTTRMTQPLQTDPTFRKWRTENAMVKGWLINSMDPKLVSNFIRFSMAKAVWDNIAITYFDGTDTSQVYDLKRRVARIKQEGGSIETYYNNLQEDRVYTFLDGLDDRLDKIRADVLQIQPFPTVEQAYAQVQREDLRQSVMMMNEDTISGGEGGGCTHCGNTKHTKETCFKLHGYPDWWHELKAKKKREASGGDNLGRAALMSVEPQLSLVPQQESSFSTSEQIAQNDSGNQGYVFSCSKTGNHDGWIIESGATDHMTFDPCDFSKATQPKRICIANANGVTYPVIGAGIVALSPSFSLPNTLLDILTKEIIGRGTKREGLYYMDDFSYGRIYLRSLMSQILSVKLVFRLRVIGYFQEHDLHQETSCSQTPQQNSVAERKNRHILEITRALLTAAYVPK</sequence>
<dbReference type="EMBL" id="QGNW01002312">
    <property type="protein sequence ID" value="RVW21125.1"/>
    <property type="molecule type" value="Genomic_DNA"/>
</dbReference>
<dbReference type="Gene3D" id="3.30.420.10">
    <property type="entry name" value="Ribonuclease H-like superfamily/Ribonuclease H"/>
    <property type="match status" value="1"/>
</dbReference>
<dbReference type="Proteomes" id="UP000288805">
    <property type="component" value="Unassembled WGS sequence"/>
</dbReference>
<evidence type="ECO:0000256" key="1">
    <source>
        <dbReference type="SAM" id="MobiDB-lite"/>
    </source>
</evidence>
<protein>
    <recommendedName>
        <fullName evidence="4">Retrovirus-related Pol polyprotein from transposon RE1</fullName>
    </recommendedName>
</protein>
<evidence type="ECO:0008006" key="4">
    <source>
        <dbReference type="Google" id="ProtNLM"/>
    </source>
</evidence>
<organism evidence="2 3">
    <name type="scientific">Vitis vinifera</name>
    <name type="common">Grape</name>
    <dbReference type="NCBI Taxonomy" id="29760"/>
    <lineage>
        <taxon>Eukaryota</taxon>
        <taxon>Viridiplantae</taxon>
        <taxon>Streptophyta</taxon>
        <taxon>Embryophyta</taxon>
        <taxon>Tracheophyta</taxon>
        <taxon>Spermatophyta</taxon>
        <taxon>Magnoliopsida</taxon>
        <taxon>eudicotyledons</taxon>
        <taxon>Gunneridae</taxon>
        <taxon>Pentapetalae</taxon>
        <taxon>rosids</taxon>
        <taxon>Vitales</taxon>
        <taxon>Vitaceae</taxon>
        <taxon>Viteae</taxon>
        <taxon>Vitis</taxon>
    </lineage>
</organism>
<dbReference type="PANTHER" id="PTHR34222">
    <property type="entry name" value="GAG_PRE-INTEGRS DOMAIN-CONTAINING PROTEIN"/>
    <property type="match status" value="1"/>
</dbReference>
<dbReference type="InterPro" id="IPR036397">
    <property type="entry name" value="RNaseH_sf"/>
</dbReference>
<comment type="caution">
    <text evidence="2">The sequence shown here is derived from an EMBL/GenBank/DDBJ whole genome shotgun (WGS) entry which is preliminary data.</text>
</comment>
<dbReference type="InterPro" id="IPR012337">
    <property type="entry name" value="RNaseH-like_sf"/>
</dbReference>
<dbReference type="PANTHER" id="PTHR34222:SF43">
    <property type="entry name" value="RETROTRANSPOSON GAG DOMAIN-CONTAINING PROTEIN"/>
    <property type="match status" value="1"/>
</dbReference>
<dbReference type="GO" id="GO:0003676">
    <property type="term" value="F:nucleic acid binding"/>
    <property type="evidence" value="ECO:0007669"/>
    <property type="project" value="InterPro"/>
</dbReference>
<proteinExistence type="predicted"/>
<name>A0A438CD00_VITVI</name>
<feature type="region of interest" description="Disordered" evidence="1">
    <location>
        <begin position="1"/>
        <end position="23"/>
    </location>
</feature>
<evidence type="ECO:0000313" key="3">
    <source>
        <dbReference type="Proteomes" id="UP000288805"/>
    </source>
</evidence>